<dbReference type="GO" id="GO:0019878">
    <property type="term" value="P:lysine biosynthetic process via aminoadipic acid"/>
    <property type="evidence" value="ECO:0007669"/>
    <property type="project" value="TreeGrafter"/>
</dbReference>
<keyword evidence="5" id="KW-1185">Reference proteome</keyword>
<dbReference type="Gene3D" id="3.90.470.20">
    <property type="entry name" value="4'-phosphopantetheinyl transferase domain"/>
    <property type="match status" value="1"/>
</dbReference>
<dbReference type="InterPro" id="IPR008278">
    <property type="entry name" value="4-PPantetheinyl_Trfase_dom"/>
</dbReference>
<gene>
    <name evidence="4" type="ORF">EC844_12224</name>
</gene>
<name>A0A4R1XN02_ACICA</name>
<dbReference type="GO" id="GO:0005829">
    <property type="term" value="C:cytosol"/>
    <property type="evidence" value="ECO:0007669"/>
    <property type="project" value="TreeGrafter"/>
</dbReference>
<dbReference type="Pfam" id="PF01648">
    <property type="entry name" value="ACPS"/>
    <property type="match status" value="1"/>
</dbReference>
<evidence type="ECO:0000256" key="2">
    <source>
        <dbReference type="ARBA" id="ARBA00022679"/>
    </source>
</evidence>
<dbReference type="InterPro" id="IPR050559">
    <property type="entry name" value="P-Pant_transferase_sf"/>
</dbReference>
<dbReference type="EMBL" id="SLVJ01000022">
    <property type="protein sequence ID" value="TCM63205.1"/>
    <property type="molecule type" value="Genomic_DNA"/>
</dbReference>
<comment type="similarity">
    <text evidence="1">Belongs to the P-Pant transferase superfamily. Gsp/Sfp/HetI/AcpT family.</text>
</comment>
<comment type="caution">
    <text evidence="4">The sequence shown here is derived from an EMBL/GenBank/DDBJ whole genome shotgun (WGS) entry which is preliminary data.</text>
</comment>
<evidence type="ECO:0000313" key="5">
    <source>
        <dbReference type="Proteomes" id="UP000294963"/>
    </source>
</evidence>
<sequence length="227" mass="25843">MVEMEHPIPSINSKTIQIHLGTLTEMIPAPRADFADLKSYNQYKSQCIHQHRQQLLSQFLAQALSAQDLARTEHGKPYLVDHPEIGFNHSHSQQHYALGMSRHCSDIGVDIEDLGRKVRFDALAQHAFDAEEYQHWLESDQDPIYWFKVWTAKEAILKASGLGIRMSLNQLHTQCHPQQDSGCCVHPELGVFHYQQLCLPHAMLSVAWRDMGEGEAPRIELLEGISS</sequence>
<protein>
    <submittedName>
        <fullName evidence="4">4'-phosphopantetheinyl transferase</fullName>
    </submittedName>
</protein>
<feature type="domain" description="4'-phosphopantetheinyl transferase" evidence="3">
    <location>
        <begin position="107"/>
        <end position="182"/>
    </location>
</feature>
<keyword evidence="2 4" id="KW-0808">Transferase</keyword>
<accession>A0A4R1XN02</accession>
<dbReference type="Proteomes" id="UP000294963">
    <property type="component" value="Unassembled WGS sequence"/>
</dbReference>
<evidence type="ECO:0000256" key="1">
    <source>
        <dbReference type="ARBA" id="ARBA00010990"/>
    </source>
</evidence>
<evidence type="ECO:0000313" key="4">
    <source>
        <dbReference type="EMBL" id="TCM63205.1"/>
    </source>
</evidence>
<dbReference type="PANTHER" id="PTHR12215">
    <property type="entry name" value="PHOSPHOPANTETHEINE TRANSFERASE"/>
    <property type="match status" value="1"/>
</dbReference>
<dbReference type="InterPro" id="IPR037143">
    <property type="entry name" value="4-PPantetheinyl_Trfase_dom_sf"/>
</dbReference>
<dbReference type="AlphaFoldDB" id="A0A4R1XN02"/>
<reference evidence="4 5" key="1">
    <citation type="submission" date="2019-03" db="EMBL/GenBank/DDBJ databases">
        <title>Genomic analyses of the natural microbiome of Caenorhabditis elegans.</title>
        <authorList>
            <person name="Samuel B."/>
        </authorList>
    </citation>
    <scope>NUCLEOTIDE SEQUENCE [LARGE SCALE GENOMIC DNA]</scope>
    <source>
        <strain evidence="4 5">JUb89</strain>
    </source>
</reference>
<dbReference type="GO" id="GO:0000287">
    <property type="term" value="F:magnesium ion binding"/>
    <property type="evidence" value="ECO:0007669"/>
    <property type="project" value="InterPro"/>
</dbReference>
<dbReference type="GO" id="GO:0008897">
    <property type="term" value="F:holo-[acyl-carrier-protein] synthase activity"/>
    <property type="evidence" value="ECO:0007669"/>
    <property type="project" value="InterPro"/>
</dbReference>
<organism evidence="4 5">
    <name type="scientific">Acinetobacter calcoaceticus</name>
    <dbReference type="NCBI Taxonomy" id="471"/>
    <lineage>
        <taxon>Bacteria</taxon>
        <taxon>Pseudomonadati</taxon>
        <taxon>Pseudomonadota</taxon>
        <taxon>Gammaproteobacteria</taxon>
        <taxon>Moraxellales</taxon>
        <taxon>Moraxellaceae</taxon>
        <taxon>Acinetobacter</taxon>
        <taxon>Acinetobacter calcoaceticus/baumannii complex</taxon>
    </lineage>
</organism>
<dbReference type="PANTHER" id="PTHR12215:SF10">
    <property type="entry name" value="L-AMINOADIPATE-SEMIALDEHYDE DEHYDROGENASE-PHOSPHOPANTETHEINYL TRANSFERASE"/>
    <property type="match status" value="1"/>
</dbReference>
<evidence type="ECO:0000259" key="3">
    <source>
        <dbReference type="Pfam" id="PF01648"/>
    </source>
</evidence>
<proteinExistence type="inferred from homology"/>
<dbReference type="SUPFAM" id="SSF56214">
    <property type="entry name" value="4'-phosphopantetheinyl transferase"/>
    <property type="match status" value="2"/>
</dbReference>